<evidence type="ECO:0000259" key="1">
    <source>
        <dbReference type="PROSITE" id="PS50042"/>
    </source>
</evidence>
<dbReference type="GO" id="GO:0003700">
    <property type="term" value="F:DNA-binding transcription factor activity"/>
    <property type="evidence" value="ECO:0007669"/>
    <property type="project" value="TreeGrafter"/>
</dbReference>
<name>A0A367ZIS4_9BACT</name>
<dbReference type="InterPro" id="IPR050397">
    <property type="entry name" value="Env_Response_Regulators"/>
</dbReference>
<dbReference type="AlphaFoldDB" id="A0A367ZIS4"/>
<dbReference type="InterPro" id="IPR014710">
    <property type="entry name" value="RmlC-like_jellyroll"/>
</dbReference>
<accession>A0A367ZIS4</accession>
<reference evidence="2 3" key="1">
    <citation type="submission" date="2018-05" db="EMBL/GenBank/DDBJ databases">
        <title>A metagenomic window into the 2 km-deep terrestrial subsurface aquifer revealed taxonomically and functionally diverse microbial community comprising novel uncultured bacterial lineages.</title>
        <authorList>
            <person name="Kadnikov V.V."/>
            <person name="Mardanov A.V."/>
            <person name="Beletsky A.V."/>
            <person name="Banks D."/>
            <person name="Pimenov N.V."/>
            <person name="Frank Y.A."/>
            <person name="Karnachuk O.V."/>
            <person name="Ravin N.V."/>
        </authorList>
    </citation>
    <scope>NUCLEOTIDE SEQUENCE [LARGE SCALE GENOMIC DNA]</scope>
    <source>
        <strain evidence="2">BY5</strain>
    </source>
</reference>
<evidence type="ECO:0000313" key="2">
    <source>
        <dbReference type="EMBL" id="RCK77930.1"/>
    </source>
</evidence>
<organism evidence="2 3">
    <name type="scientific">Candidatus Ozemobacter sibiricus</name>
    <dbReference type="NCBI Taxonomy" id="2268124"/>
    <lineage>
        <taxon>Bacteria</taxon>
        <taxon>Candidatus Ozemobacteria</taxon>
        <taxon>Candidatus Ozemobacterales</taxon>
        <taxon>Candidatus Ozemobacteraceae</taxon>
        <taxon>Candidatus Ozemobacter</taxon>
    </lineage>
</organism>
<feature type="domain" description="Cyclic nucleotide-binding" evidence="1">
    <location>
        <begin position="179"/>
        <end position="288"/>
    </location>
</feature>
<gene>
    <name evidence="2" type="ORF">OZSIB_1968</name>
</gene>
<dbReference type="EMBL" id="QOQW01000030">
    <property type="protein sequence ID" value="RCK77930.1"/>
    <property type="molecule type" value="Genomic_DNA"/>
</dbReference>
<dbReference type="PANTHER" id="PTHR24567">
    <property type="entry name" value="CRP FAMILY TRANSCRIPTIONAL REGULATORY PROTEIN"/>
    <property type="match status" value="1"/>
</dbReference>
<sequence>MLTGRFAKVRTRQPPGKVGMAKALAQAELVEILERPHTVFGELDVFLGQPQECSVFAIDPGEVLPLPPREDGLRQVFETAPVFGVQTCIAFARRLWQKLASFSRLTREEEALDRFVSSTFPSFLAVYQDLVTLTAPNAQHPLLQVARGEPLFQMAQQGAPPPANKGSSVYSAVIRPPGDSARVQSFPQGTLICKRGTLGDRLFILVEGVIEIPLGPDTTVQIARPGSVIGEIAVFLNLASKTPEVKRTADCICATPVRAIVLELDQVEPYLAEHPQLLTELLLAMAERTRETHALATIARRRMHQKLFERLRYVLTGYNNLAHSLEPYTHNNLTFQKPFQFCAHQARLTYNRFREWLSVVEAPV</sequence>
<dbReference type="Pfam" id="PF00027">
    <property type="entry name" value="cNMP_binding"/>
    <property type="match status" value="1"/>
</dbReference>
<comment type="caution">
    <text evidence="2">The sequence shown here is derived from an EMBL/GenBank/DDBJ whole genome shotgun (WGS) entry which is preliminary data.</text>
</comment>
<proteinExistence type="predicted"/>
<dbReference type="SMART" id="SM00100">
    <property type="entry name" value="cNMP"/>
    <property type="match status" value="1"/>
</dbReference>
<dbReference type="Gene3D" id="2.60.120.10">
    <property type="entry name" value="Jelly Rolls"/>
    <property type="match status" value="1"/>
</dbReference>
<dbReference type="InterPro" id="IPR000595">
    <property type="entry name" value="cNMP-bd_dom"/>
</dbReference>
<evidence type="ECO:0000313" key="3">
    <source>
        <dbReference type="Proteomes" id="UP000252355"/>
    </source>
</evidence>
<dbReference type="PROSITE" id="PS00888">
    <property type="entry name" value="CNMP_BINDING_1"/>
    <property type="match status" value="1"/>
</dbReference>
<dbReference type="SUPFAM" id="SSF51206">
    <property type="entry name" value="cAMP-binding domain-like"/>
    <property type="match status" value="2"/>
</dbReference>
<dbReference type="Proteomes" id="UP000252355">
    <property type="component" value="Unassembled WGS sequence"/>
</dbReference>
<dbReference type="GO" id="GO:0005829">
    <property type="term" value="C:cytosol"/>
    <property type="evidence" value="ECO:0007669"/>
    <property type="project" value="TreeGrafter"/>
</dbReference>
<protein>
    <recommendedName>
        <fullName evidence="1">Cyclic nucleotide-binding domain-containing protein</fullName>
    </recommendedName>
</protein>
<dbReference type="InterPro" id="IPR018488">
    <property type="entry name" value="cNMP-bd_CS"/>
</dbReference>
<dbReference type="CDD" id="cd00038">
    <property type="entry name" value="CAP_ED"/>
    <property type="match status" value="1"/>
</dbReference>
<dbReference type="PROSITE" id="PS50042">
    <property type="entry name" value="CNMP_BINDING_3"/>
    <property type="match status" value="1"/>
</dbReference>
<dbReference type="InterPro" id="IPR018490">
    <property type="entry name" value="cNMP-bd_dom_sf"/>
</dbReference>
<dbReference type="PANTHER" id="PTHR24567:SF74">
    <property type="entry name" value="HTH-TYPE TRANSCRIPTIONAL REGULATOR ARCR"/>
    <property type="match status" value="1"/>
</dbReference>